<dbReference type="SUPFAM" id="SSF46565">
    <property type="entry name" value="Chaperone J-domain"/>
    <property type="match status" value="1"/>
</dbReference>
<dbReference type="CDD" id="cd06257">
    <property type="entry name" value="DnaJ"/>
    <property type="match status" value="1"/>
</dbReference>
<comment type="caution">
    <text evidence="3">The sequence shown here is derived from an EMBL/GenBank/DDBJ whole genome shotgun (WGS) entry which is preliminary data.</text>
</comment>
<name>A0A9D0ZXW4_9FIRM</name>
<reference evidence="3" key="1">
    <citation type="submission" date="2020-10" db="EMBL/GenBank/DDBJ databases">
        <authorList>
            <person name="Gilroy R."/>
        </authorList>
    </citation>
    <scope>NUCLEOTIDE SEQUENCE</scope>
    <source>
        <strain evidence="3">ChiSjej3B21-11622</strain>
    </source>
</reference>
<proteinExistence type="predicted"/>
<dbReference type="InterPro" id="IPR001623">
    <property type="entry name" value="DnaJ_domain"/>
</dbReference>
<accession>A0A9D0ZXW4</accession>
<evidence type="ECO:0000259" key="2">
    <source>
        <dbReference type="PROSITE" id="PS50076"/>
    </source>
</evidence>
<sequence>MTKQEAYRILGLTSGKSAEGGVTLSEIKTRYRSLMRLVHPDAREASGKPYPYSAGEIIHAYSFLKQDFVAPPNERKSPKDCSCSKRQASMQAWDAPVNPFAYTERDILHYAEDSSGSHIGTFSIARGKYVWKIEEDFPLFLLSIYRCSRELLEEIDSALNRPEDPSFLKAIQAELSYLLAQQFIDGSGILEHLAKESASEEAGAGTFLIPSMLETAGKTAAIKVGEALYPSRLLKHRLYLKNRSGTELGYLSFLDDRLYYVVIPLFEQKRVLVRIQADDFVSGSERSRRFAGYQRLRLWIRFRNDPISGTPENLNLQIQHLLEHYRTKPAFS</sequence>
<organism evidence="3 4">
    <name type="scientific">Candidatus Limivivens merdigallinarum</name>
    <dbReference type="NCBI Taxonomy" id="2840859"/>
    <lineage>
        <taxon>Bacteria</taxon>
        <taxon>Bacillati</taxon>
        <taxon>Bacillota</taxon>
        <taxon>Clostridia</taxon>
        <taxon>Lachnospirales</taxon>
        <taxon>Lachnospiraceae</taxon>
        <taxon>Lachnospiraceae incertae sedis</taxon>
        <taxon>Candidatus Limivivens</taxon>
    </lineage>
</organism>
<dbReference type="Proteomes" id="UP000886886">
    <property type="component" value="Unassembled WGS sequence"/>
</dbReference>
<protein>
    <submittedName>
        <fullName evidence="3">J domain-containing protein</fullName>
    </submittedName>
</protein>
<dbReference type="PROSITE" id="PS50076">
    <property type="entry name" value="DNAJ_2"/>
    <property type="match status" value="1"/>
</dbReference>
<reference evidence="3" key="2">
    <citation type="journal article" date="2021" name="PeerJ">
        <title>Extensive microbial diversity within the chicken gut microbiome revealed by metagenomics and culture.</title>
        <authorList>
            <person name="Gilroy R."/>
            <person name="Ravi A."/>
            <person name="Getino M."/>
            <person name="Pursley I."/>
            <person name="Horton D.L."/>
            <person name="Alikhan N.F."/>
            <person name="Baker D."/>
            <person name="Gharbi K."/>
            <person name="Hall N."/>
            <person name="Watson M."/>
            <person name="Adriaenssens E.M."/>
            <person name="Foster-Nyarko E."/>
            <person name="Jarju S."/>
            <person name="Secka A."/>
            <person name="Antonio M."/>
            <person name="Oren A."/>
            <person name="Chaudhuri R.R."/>
            <person name="La Ragione R."/>
            <person name="Hildebrand F."/>
            <person name="Pallen M.J."/>
        </authorList>
    </citation>
    <scope>NUCLEOTIDE SEQUENCE</scope>
    <source>
        <strain evidence="3">ChiSjej3B21-11622</strain>
    </source>
</reference>
<dbReference type="AlphaFoldDB" id="A0A9D0ZXW4"/>
<gene>
    <name evidence="3" type="ORF">IAB26_15940</name>
</gene>
<dbReference type="Gene3D" id="1.10.287.110">
    <property type="entry name" value="DnaJ domain"/>
    <property type="match status" value="1"/>
</dbReference>
<dbReference type="GO" id="GO:0006260">
    <property type="term" value="P:DNA replication"/>
    <property type="evidence" value="ECO:0007669"/>
    <property type="project" value="UniProtKB-KW"/>
</dbReference>
<evidence type="ECO:0000313" key="4">
    <source>
        <dbReference type="Proteomes" id="UP000886886"/>
    </source>
</evidence>
<dbReference type="InterPro" id="IPR036869">
    <property type="entry name" value="J_dom_sf"/>
</dbReference>
<dbReference type="EMBL" id="DVFT01000231">
    <property type="protein sequence ID" value="HIQ98042.1"/>
    <property type="molecule type" value="Genomic_DNA"/>
</dbReference>
<feature type="domain" description="J" evidence="2">
    <location>
        <begin position="5"/>
        <end position="69"/>
    </location>
</feature>
<evidence type="ECO:0000256" key="1">
    <source>
        <dbReference type="ARBA" id="ARBA00022705"/>
    </source>
</evidence>
<evidence type="ECO:0000313" key="3">
    <source>
        <dbReference type="EMBL" id="HIQ98042.1"/>
    </source>
</evidence>
<keyword evidence="1" id="KW-0235">DNA replication</keyword>